<dbReference type="RefSeq" id="WP_378255752.1">
    <property type="nucleotide sequence ID" value="NZ_JBHSJV010000001.1"/>
</dbReference>
<dbReference type="Gene3D" id="3.40.50.1820">
    <property type="entry name" value="alpha/beta hydrolase"/>
    <property type="match status" value="1"/>
</dbReference>
<dbReference type="InterPro" id="IPR000073">
    <property type="entry name" value="AB_hydrolase_1"/>
</dbReference>
<dbReference type="Proteomes" id="UP001597459">
    <property type="component" value="Unassembled WGS sequence"/>
</dbReference>
<evidence type="ECO:0000313" key="4">
    <source>
        <dbReference type="Proteomes" id="UP001597459"/>
    </source>
</evidence>
<evidence type="ECO:0000256" key="1">
    <source>
        <dbReference type="ARBA" id="ARBA00022801"/>
    </source>
</evidence>
<dbReference type="InterPro" id="IPR029058">
    <property type="entry name" value="AB_hydrolase_fold"/>
</dbReference>
<dbReference type="EMBL" id="JBHULX010000003">
    <property type="protein sequence ID" value="MFD2590131.1"/>
    <property type="molecule type" value="Genomic_DNA"/>
</dbReference>
<comment type="caution">
    <text evidence="3">The sequence shown here is derived from an EMBL/GenBank/DDBJ whole genome shotgun (WGS) entry which is preliminary data.</text>
</comment>
<proteinExistence type="predicted"/>
<dbReference type="SUPFAM" id="SSF53474">
    <property type="entry name" value="alpha/beta-Hydrolases"/>
    <property type="match status" value="1"/>
</dbReference>
<sequence length="259" mass="29771">MKRHLIQFAHSNGFPAKCFNCLFNSIESADIHYVDLMGHNQFKLDENLENLALELIDSIEKKYNEPIIGIGHSTGGVLMLIAASLKPHLFKKIIVLEPILYHPWKRRLIVIMKKIGLSSYIGPAKRTLKRKSVFRSRDEAKEYFESKSIFQGLHKNCLADYIQYGLKKTENGVELAFSKEIESAIYRSTYTKLPAGIEKLNGTIIYGSKSNMFRKSDAKWWKRKFPNFNMITLDEGHLFPLEKPVQAAKIINHILKNSV</sequence>
<organism evidence="3 4">
    <name type="scientific">Aquimarina hainanensis</name>
    <dbReference type="NCBI Taxonomy" id="1578017"/>
    <lineage>
        <taxon>Bacteria</taxon>
        <taxon>Pseudomonadati</taxon>
        <taxon>Bacteroidota</taxon>
        <taxon>Flavobacteriia</taxon>
        <taxon>Flavobacteriales</taxon>
        <taxon>Flavobacteriaceae</taxon>
        <taxon>Aquimarina</taxon>
    </lineage>
</organism>
<protein>
    <submittedName>
        <fullName evidence="3">Alpha/beta fold hydrolase</fullName>
    </submittedName>
</protein>
<dbReference type="GO" id="GO:0016787">
    <property type="term" value="F:hydrolase activity"/>
    <property type="evidence" value="ECO:0007669"/>
    <property type="project" value="UniProtKB-KW"/>
</dbReference>
<evidence type="ECO:0000313" key="3">
    <source>
        <dbReference type="EMBL" id="MFD2590131.1"/>
    </source>
</evidence>
<accession>A0ABW5N5Q8</accession>
<gene>
    <name evidence="3" type="ORF">ACFSTE_04765</name>
</gene>
<evidence type="ECO:0000259" key="2">
    <source>
        <dbReference type="Pfam" id="PF12697"/>
    </source>
</evidence>
<feature type="domain" description="AB hydrolase-1" evidence="2">
    <location>
        <begin position="8"/>
        <end position="246"/>
    </location>
</feature>
<keyword evidence="4" id="KW-1185">Reference proteome</keyword>
<dbReference type="Pfam" id="PF12697">
    <property type="entry name" value="Abhydrolase_6"/>
    <property type="match status" value="1"/>
</dbReference>
<reference evidence="4" key="1">
    <citation type="journal article" date="2019" name="Int. J. Syst. Evol. Microbiol.">
        <title>The Global Catalogue of Microorganisms (GCM) 10K type strain sequencing project: providing services to taxonomists for standard genome sequencing and annotation.</title>
        <authorList>
            <consortium name="The Broad Institute Genomics Platform"/>
            <consortium name="The Broad Institute Genome Sequencing Center for Infectious Disease"/>
            <person name="Wu L."/>
            <person name="Ma J."/>
        </authorList>
    </citation>
    <scope>NUCLEOTIDE SEQUENCE [LARGE SCALE GENOMIC DNA]</scope>
    <source>
        <strain evidence="4">KCTC 42423</strain>
    </source>
</reference>
<name>A0ABW5N5Q8_9FLAO</name>
<keyword evidence="1 3" id="KW-0378">Hydrolase</keyword>
<dbReference type="PANTHER" id="PTHR46118">
    <property type="entry name" value="PROTEIN ABHD11"/>
    <property type="match status" value="1"/>
</dbReference>
<dbReference type="PANTHER" id="PTHR46118:SF4">
    <property type="entry name" value="PROTEIN ABHD11"/>
    <property type="match status" value="1"/>
</dbReference>